<dbReference type="PANTHER" id="PTHR46796:SF6">
    <property type="entry name" value="ARAC SUBFAMILY"/>
    <property type="match status" value="1"/>
</dbReference>
<dbReference type="PANTHER" id="PTHR46796">
    <property type="entry name" value="HTH-TYPE TRANSCRIPTIONAL ACTIVATOR RHAS-RELATED"/>
    <property type="match status" value="1"/>
</dbReference>
<dbReference type="Pfam" id="PF12833">
    <property type="entry name" value="HTH_18"/>
    <property type="match status" value="1"/>
</dbReference>
<dbReference type="PROSITE" id="PS01124">
    <property type="entry name" value="HTH_ARAC_FAMILY_2"/>
    <property type="match status" value="1"/>
</dbReference>
<evidence type="ECO:0000256" key="2">
    <source>
        <dbReference type="ARBA" id="ARBA00023125"/>
    </source>
</evidence>
<keyword evidence="2" id="KW-0238">DNA-binding</keyword>
<keyword evidence="3" id="KW-0804">Transcription</keyword>
<dbReference type="InterPro" id="IPR009594">
    <property type="entry name" value="Tscrpt_reg_HTH_AraC_N"/>
</dbReference>
<keyword evidence="1" id="KW-0805">Transcription regulation</keyword>
<dbReference type="SUPFAM" id="SSF46689">
    <property type="entry name" value="Homeodomain-like"/>
    <property type="match status" value="2"/>
</dbReference>
<proteinExistence type="predicted"/>
<dbReference type="SMART" id="SM00342">
    <property type="entry name" value="HTH_ARAC"/>
    <property type="match status" value="1"/>
</dbReference>
<evidence type="ECO:0000256" key="1">
    <source>
        <dbReference type="ARBA" id="ARBA00023015"/>
    </source>
</evidence>
<evidence type="ECO:0000313" key="5">
    <source>
        <dbReference type="EMBL" id="QUN06739.1"/>
    </source>
</evidence>
<sequence>MPLSQISGNLLPRGNRAIRQLVENRTLYESHGVDLAIYDTYQQADAVQLDAEQVLYCAMVSGKKILHANHDYCAEFLPHQSYVMQPGEQVYIDFPEATTEQPTTCLTLAFSQERLQQMAEQLQRVAPVEAQPGWQNLAQTQLHVCHSAATQQLLNRIVNAFVLKDHDRDLVLNFGVNELILRLVRQYGQQTLLELAHIDPQRNALTAVLDYIESNLHQPISIETLCSTACMSRSKLYQQFAVLADCSPMEYIQQRRLHRAKQLLAEGQSVTQAFLSTGFVNAGHFCRRFQQRFGITPSQYAGVNQRPTLIS</sequence>
<reference evidence="5 6" key="1">
    <citation type="submission" date="2021-04" db="EMBL/GenBank/DDBJ databases">
        <title>Novel species identification of genus Shewanella.</title>
        <authorList>
            <person name="Liu G."/>
        </authorList>
    </citation>
    <scope>NUCLEOTIDE SEQUENCE [LARGE SCALE GENOMIC DNA]</scope>
    <source>
        <strain evidence="5 6">FJAT-54481</strain>
    </source>
</reference>
<dbReference type="InterPro" id="IPR009057">
    <property type="entry name" value="Homeodomain-like_sf"/>
</dbReference>
<evidence type="ECO:0000259" key="4">
    <source>
        <dbReference type="PROSITE" id="PS01124"/>
    </source>
</evidence>
<dbReference type="InterPro" id="IPR050204">
    <property type="entry name" value="AraC_XylS_family_regulators"/>
</dbReference>
<name>A0ABX7YWT2_9GAMM</name>
<keyword evidence="6" id="KW-1185">Reference proteome</keyword>
<dbReference type="Proteomes" id="UP000679575">
    <property type="component" value="Chromosome"/>
</dbReference>
<feature type="domain" description="HTH araC/xylS-type" evidence="4">
    <location>
        <begin position="206"/>
        <end position="303"/>
    </location>
</feature>
<gene>
    <name evidence="5" type="ORF">KDN34_04630</name>
</gene>
<dbReference type="RefSeq" id="WP_212595749.1">
    <property type="nucleotide sequence ID" value="NZ_CP073587.1"/>
</dbReference>
<accession>A0ABX7YWT2</accession>
<dbReference type="EMBL" id="CP073587">
    <property type="protein sequence ID" value="QUN06739.1"/>
    <property type="molecule type" value="Genomic_DNA"/>
</dbReference>
<evidence type="ECO:0000313" key="6">
    <source>
        <dbReference type="Proteomes" id="UP000679575"/>
    </source>
</evidence>
<dbReference type="Gene3D" id="1.10.10.60">
    <property type="entry name" value="Homeodomain-like"/>
    <property type="match status" value="2"/>
</dbReference>
<organism evidence="5 6">
    <name type="scientific">Shewanella yunxiaonensis</name>
    <dbReference type="NCBI Taxonomy" id="2829809"/>
    <lineage>
        <taxon>Bacteria</taxon>
        <taxon>Pseudomonadati</taxon>
        <taxon>Pseudomonadota</taxon>
        <taxon>Gammaproteobacteria</taxon>
        <taxon>Alteromonadales</taxon>
        <taxon>Shewanellaceae</taxon>
        <taxon>Shewanella</taxon>
    </lineage>
</organism>
<dbReference type="InterPro" id="IPR018060">
    <property type="entry name" value="HTH_AraC"/>
</dbReference>
<protein>
    <submittedName>
        <fullName evidence="5">AraC family transcriptional regulator N-terminal domain-containing protein</fullName>
    </submittedName>
</protein>
<evidence type="ECO:0000256" key="3">
    <source>
        <dbReference type="ARBA" id="ARBA00023163"/>
    </source>
</evidence>
<dbReference type="Pfam" id="PF06719">
    <property type="entry name" value="AraC_N"/>
    <property type="match status" value="1"/>
</dbReference>